<gene>
    <name evidence="1" type="ORF">PREVCOP_06734</name>
</gene>
<comment type="caution">
    <text evidence="1">The sequence shown here is derived from an EMBL/GenBank/DDBJ whole genome shotgun (WGS) entry which is preliminary data.</text>
</comment>
<dbReference type="HOGENOM" id="CLU_3209527_0_0_10"/>
<reference evidence="1" key="1">
    <citation type="submission" date="2009-11" db="EMBL/GenBank/DDBJ databases">
        <authorList>
            <person name="Weinstock G."/>
            <person name="Sodergren E."/>
            <person name="Clifton S."/>
            <person name="Fulton L."/>
            <person name="Fulton B."/>
            <person name="Courtney L."/>
            <person name="Fronick C."/>
            <person name="Harrison M."/>
            <person name="Strong C."/>
            <person name="Farmer C."/>
            <person name="Delahaunty K."/>
            <person name="Markovic C."/>
            <person name="Hall O."/>
            <person name="Minx P."/>
            <person name="Tomlinson C."/>
            <person name="Mitreva M."/>
            <person name="Nelson J."/>
            <person name="Hou S."/>
            <person name="Wollam A."/>
            <person name="Pepin K.H."/>
            <person name="Johnson M."/>
            <person name="Bhonagiri V."/>
            <person name="Nash W.E."/>
            <person name="Warren W."/>
            <person name="Chinwalla A."/>
            <person name="Mardis E.R."/>
            <person name="Wilson R.K."/>
        </authorList>
    </citation>
    <scope>NUCLEOTIDE SEQUENCE [LARGE SCALE GENOMIC DNA]</scope>
    <source>
        <strain evidence="1">DSM 18205</strain>
    </source>
</reference>
<evidence type="ECO:0000313" key="2">
    <source>
        <dbReference type="Proteomes" id="UP000004477"/>
    </source>
</evidence>
<keyword evidence="2" id="KW-1185">Reference proteome</keyword>
<evidence type="ECO:0000313" key="1">
    <source>
        <dbReference type="EMBL" id="EFB33807.1"/>
    </source>
</evidence>
<proteinExistence type="predicted"/>
<name>D1PHL4_9BACT</name>
<sequence length="44" mass="5353">AKRQINANNSLMAIRRMTNTKVLKRIYIAKRLLKKMHENSKKWR</sequence>
<dbReference type="AlphaFoldDB" id="D1PHL4"/>
<feature type="non-terminal residue" evidence="1">
    <location>
        <position position="1"/>
    </location>
</feature>
<organism evidence="1 2">
    <name type="scientific">Segatella copri DSM 18205</name>
    <dbReference type="NCBI Taxonomy" id="537011"/>
    <lineage>
        <taxon>Bacteria</taxon>
        <taxon>Pseudomonadati</taxon>
        <taxon>Bacteroidota</taxon>
        <taxon>Bacteroidia</taxon>
        <taxon>Bacteroidales</taxon>
        <taxon>Prevotellaceae</taxon>
        <taxon>Segatella</taxon>
    </lineage>
</organism>
<dbReference type="PaxDb" id="537011-PREVCOP_06734"/>
<dbReference type="EMBL" id="ACBX02000055">
    <property type="protein sequence ID" value="EFB33807.1"/>
    <property type="molecule type" value="Genomic_DNA"/>
</dbReference>
<protein>
    <submittedName>
        <fullName evidence="1">Uncharacterized protein</fullName>
    </submittedName>
</protein>
<dbReference type="Proteomes" id="UP000004477">
    <property type="component" value="Unassembled WGS sequence"/>
</dbReference>
<accession>D1PHL4</accession>